<dbReference type="InterPro" id="IPR014774">
    <property type="entry name" value="KaiC-like_dom"/>
</dbReference>
<dbReference type="PROSITE" id="PS51146">
    <property type="entry name" value="KAIC"/>
    <property type="match status" value="1"/>
</dbReference>
<keyword evidence="2" id="KW-0067">ATP-binding</keyword>
<evidence type="ECO:0000313" key="4">
    <source>
        <dbReference type="EMBL" id="HGM59032.1"/>
    </source>
</evidence>
<dbReference type="PANTHER" id="PTHR43637:SF1">
    <property type="entry name" value="UPF0273 PROTEIN TM_0370"/>
    <property type="match status" value="1"/>
</dbReference>
<keyword evidence="1" id="KW-0547">Nucleotide-binding</keyword>
<protein>
    <recommendedName>
        <fullName evidence="3">KaiC domain-containing protein</fullName>
    </recommendedName>
</protein>
<dbReference type="SUPFAM" id="SSF52540">
    <property type="entry name" value="P-loop containing nucleoside triphosphate hydrolases"/>
    <property type="match status" value="1"/>
</dbReference>
<proteinExistence type="predicted"/>
<evidence type="ECO:0000256" key="2">
    <source>
        <dbReference type="ARBA" id="ARBA00022840"/>
    </source>
</evidence>
<dbReference type="Gene3D" id="3.40.50.300">
    <property type="entry name" value="P-loop containing nucleotide triphosphate hydrolases"/>
    <property type="match status" value="1"/>
</dbReference>
<evidence type="ECO:0000256" key="1">
    <source>
        <dbReference type="ARBA" id="ARBA00022741"/>
    </source>
</evidence>
<gene>
    <name evidence="4" type="ORF">ENU14_05560</name>
</gene>
<dbReference type="InterPro" id="IPR027417">
    <property type="entry name" value="P-loop_NTPase"/>
</dbReference>
<dbReference type="SMART" id="SM00382">
    <property type="entry name" value="AAA"/>
    <property type="match status" value="1"/>
</dbReference>
<dbReference type="AlphaFoldDB" id="A0A7C4D8X0"/>
<dbReference type="EMBL" id="DTBJ01000049">
    <property type="protein sequence ID" value="HGM59032.1"/>
    <property type="molecule type" value="Genomic_DNA"/>
</dbReference>
<comment type="caution">
    <text evidence="4">The sequence shown here is derived from an EMBL/GenBank/DDBJ whole genome shotgun (WGS) entry which is preliminary data.</text>
</comment>
<organism evidence="4">
    <name type="scientific">Staphylothermus marinus</name>
    <dbReference type="NCBI Taxonomy" id="2280"/>
    <lineage>
        <taxon>Archaea</taxon>
        <taxon>Thermoproteota</taxon>
        <taxon>Thermoprotei</taxon>
        <taxon>Desulfurococcales</taxon>
        <taxon>Desulfurococcaceae</taxon>
        <taxon>Staphylothermus</taxon>
    </lineage>
</organism>
<dbReference type="InterPro" id="IPR010624">
    <property type="entry name" value="KaiC_dom"/>
</dbReference>
<dbReference type="InterPro" id="IPR003593">
    <property type="entry name" value="AAA+_ATPase"/>
</dbReference>
<dbReference type="Pfam" id="PF06745">
    <property type="entry name" value="ATPase"/>
    <property type="match status" value="1"/>
</dbReference>
<accession>A0A7C4D8X0</accession>
<evidence type="ECO:0000259" key="3">
    <source>
        <dbReference type="PROSITE" id="PS51146"/>
    </source>
</evidence>
<name>A0A7C4D8X0_STAMA</name>
<sequence length="470" mass="53810">MIGVFVLKYVFGIRELDNMYSGVLRPGSLIVIAGHPGSGKTTFAITISYSNALNGLKTLYITLQEDKFKLYSVMKDLGIYLEEVERKGLFKFVNIPISLDIKNSIDWINRLIEEYKPHIVVIDSINALLTGVEEKDQRAWLQNFFYGLLQREKGLTILIAELPYGYDRLKLGSIEFVADAIFVLKHSIEGSTLVRTIEVRKVRGSPSTLVEFPFAILTGVGLKVYPPPYLEEIPIEGEEILVPFRILREKGCHHIHKGFVIYYAQPPDARSRLPYVILLGFLIYHGMKALVITYNYPESMVKTFILGILTRSGLSREICEKFIDENIVVKAINPYAYSISQIYAIELNMVEREINRSKIDFIVFDDVGVISTRGFNYLIHLANQLLIFKKYGLIVLRIGSIVDDFNYRANSLVSDIVFKYHYGMGGEIFGARLHFWRRGMFNPTILSQDEMNSLVEELNEMLREKISLKQ</sequence>
<dbReference type="PANTHER" id="PTHR43637">
    <property type="entry name" value="UPF0273 PROTEIN TM_0370"/>
    <property type="match status" value="1"/>
</dbReference>
<dbReference type="GO" id="GO:0005524">
    <property type="term" value="F:ATP binding"/>
    <property type="evidence" value="ECO:0007669"/>
    <property type="project" value="UniProtKB-KW"/>
</dbReference>
<reference evidence="4" key="1">
    <citation type="journal article" date="2020" name="mSystems">
        <title>Genome- and Community-Level Interaction Insights into Carbon Utilization and Element Cycling Functions of Hydrothermarchaeota in Hydrothermal Sediment.</title>
        <authorList>
            <person name="Zhou Z."/>
            <person name="Liu Y."/>
            <person name="Xu W."/>
            <person name="Pan J."/>
            <person name="Luo Z.H."/>
            <person name="Li M."/>
        </authorList>
    </citation>
    <scope>NUCLEOTIDE SEQUENCE [LARGE SCALE GENOMIC DNA]</scope>
    <source>
        <strain evidence="4">SpSt-642</strain>
    </source>
</reference>
<feature type="domain" description="KaiC" evidence="3">
    <location>
        <begin position="7"/>
        <end position="238"/>
    </location>
</feature>